<dbReference type="FunFam" id="3.30.565.10:FF:000010">
    <property type="entry name" value="Sensor histidine kinase RcsC"/>
    <property type="match status" value="1"/>
</dbReference>
<dbReference type="SUPFAM" id="SSF55781">
    <property type="entry name" value="GAF domain-like"/>
    <property type="match status" value="1"/>
</dbReference>
<dbReference type="AlphaFoldDB" id="A0A401UEE8"/>
<dbReference type="Pfam" id="PF00072">
    <property type="entry name" value="Response_reg"/>
    <property type="match status" value="1"/>
</dbReference>
<keyword evidence="8" id="KW-0418">Kinase</keyword>
<feature type="domain" description="Response regulatory" evidence="7">
    <location>
        <begin position="434"/>
        <end position="551"/>
    </location>
</feature>
<dbReference type="InterPro" id="IPR001789">
    <property type="entry name" value="Sig_transdc_resp-reg_receiver"/>
</dbReference>
<evidence type="ECO:0000256" key="1">
    <source>
        <dbReference type="ARBA" id="ARBA00000085"/>
    </source>
</evidence>
<evidence type="ECO:0000256" key="2">
    <source>
        <dbReference type="ARBA" id="ARBA00012438"/>
    </source>
</evidence>
<dbReference type="Pfam" id="PF02518">
    <property type="entry name" value="HATPase_c"/>
    <property type="match status" value="1"/>
</dbReference>
<evidence type="ECO:0000256" key="4">
    <source>
        <dbReference type="ARBA" id="ARBA00023012"/>
    </source>
</evidence>
<dbReference type="Proteomes" id="UP000288227">
    <property type="component" value="Unassembled WGS sequence"/>
</dbReference>
<dbReference type="Gene3D" id="1.10.287.130">
    <property type="match status" value="1"/>
</dbReference>
<dbReference type="PROSITE" id="PS50109">
    <property type="entry name" value="HIS_KIN"/>
    <property type="match status" value="1"/>
</dbReference>
<proteinExistence type="predicted"/>
<dbReference type="EMBL" id="BHXQ01000007">
    <property type="protein sequence ID" value="GCC53276.1"/>
    <property type="molecule type" value="Genomic_DNA"/>
</dbReference>
<dbReference type="InterPro" id="IPR003661">
    <property type="entry name" value="HisK_dim/P_dom"/>
</dbReference>
<dbReference type="SUPFAM" id="SSF55874">
    <property type="entry name" value="ATPase domain of HSP90 chaperone/DNA topoisomerase II/histidine kinase"/>
    <property type="match status" value="1"/>
</dbReference>
<comment type="caution">
    <text evidence="8">The sequence shown here is derived from an EMBL/GenBank/DDBJ whole genome shotgun (WGS) entry which is preliminary data.</text>
</comment>
<dbReference type="SUPFAM" id="SSF47384">
    <property type="entry name" value="Homodimeric domain of signal transducing histidine kinase"/>
    <property type="match status" value="1"/>
</dbReference>
<dbReference type="OrthoDB" id="9811889at2"/>
<dbReference type="SMART" id="SM00387">
    <property type="entry name" value="HATPase_c"/>
    <property type="match status" value="1"/>
</dbReference>
<dbReference type="SMART" id="SM00448">
    <property type="entry name" value="REC"/>
    <property type="match status" value="1"/>
</dbReference>
<evidence type="ECO:0000259" key="7">
    <source>
        <dbReference type="PROSITE" id="PS50110"/>
    </source>
</evidence>
<dbReference type="InterPro" id="IPR004358">
    <property type="entry name" value="Sig_transdc_His_kin-like_C"/>
</dbReference>
<dbReference type="GO" id="GO:0000155">
    <property type="term" value="F:phosphorelay sensor kinase activity"/>
    <property type="evidence" value="ECO:0007669"/>
    <property type="project" value="InterPro"/>
</dbReference>
<dbReference type="CDD" id="cd17546">
    <property type="entry name" value="REC_hyHK_CKI1_RcsC-like"/>
    <property type="match status" value="1"/>
</dbReference>
<feature type="modified residue" description="4-aspartylphosphate" evidence="5">
    <location>
        <position position="483"/>
    </location>
</feature>
<dbReference type="InterPro" id="IPR011006">
    <property type="entry name" value="CheY-like_superfamily"/>
</dbReference>
<gene>
    <name evidence="8" type="ORF">SanaruYs_35190</name>
</gene>
<dbReference type="CDD" id="cd16922">
    <property type="entry name" value="HATPase_EvgS-ArcB-TorS-like"/>
    <property type="match status" value="1"/>
</dbReference>
<keyword evidence="3 5" id="KW-0597">Phosphoprotein</keyword>
<keyword evidence="4" id="KW-0902">Two-component regulatory system</keyword>
<dbReference type="PANTHER" id="PTHR45339:SF1">
    <property type="entry name" value="HYBRID SIGNAL TRANSDUCTION HISTIDINE KINASE J"/>
    <property type="match status" value="1"/>
</dbReference>
<dbReference type="SMART" id="SM00388">
    <property type="entry name" value="HisKA"/>
    <property type="match status" value="1"/>
</dbReference>
<feature type="domain" description="Histidine kinase" evidence="6">
    <location>
        <begin position="186"/>
        <end position="407"/>
    </location>
</feature>
<dbReference type="Pfam" id="PF00512">
    <property type="entry name" value="HisKA"/>
    <property type="match status" value="1"/>
</dbReference>
<dbReference type="Gene3D" id="3.30.565.10">
    <property type="entry name" value="Histidine kinase-like ATPase, C-terminal domain"/>
    <property type="match status" value="1"/>
</dbReference>
<protein>
    <recommendedName>
        <fullName evidence="2">histidine kinase</fullName>
        <ecNumber evidence="2">2.7.13.3</ecNumber>
    </recommendedName>
</protein>
<dbReference type="PANTHER" id="PTHR45339">
    <property type="entry name" value="HYBRID SIGNAL TRANSDUCTION HISTIDINE KINASE J"/>
    <property type="match status" value="1"/>
</dbReference>
<organism evidence="8 9">
    <name type="scientific">Chryseotalea sanaruensis</name>
    <dbReference type="NCBI Taxonomy" id="2482724"/>
    <lineage>
        <taxon>Bacteria</taxon>
        <taxon>Pseudomonadati</taxon>
        <taxon>Bacteroidota</taxon>
        <taxon>Cytophagia</taxon>
        <taxon>Cytophagales</taxon>
        <taxon>Chryseotaleaceae</taxon>
        <taxon>Chryseotalea</taxon>
    </lineage>
</organism>
<dbReference type="InterPro" id="IPR005467">
    <property type="entry name" value="His_kinase_dom"/>
</dbReference>
<comment type="catalytic activity">
    <reaction evidence="1">
        <text>ATP + protein L-histidine = ADP + protein N-phospho-L-histidine.</text>
        <dbReference type="EC" id="2.7.13.3"/>
    </reaction>
</comment>
<dbReference type="InterPro" id="IPR036097">
    <property type="entry name" value="HisK_dim/P_sf"/>
</dbReference>
<name>A0A401UEE8_9BACT</name>
<dbReference type="Gene3D" id="3.40.50.2300">
    <property type="match status" value="1"/>
</dbReference>
<dbReference type="Gene3D" id="3.30.450.40">
    <property type="match status" value="1"/>
</dbReference>
<dbReference type="InterPro" id="IPR029016">
    <property type="entry name" value="GAF-like_dom_sf"/>
</dbReference>
<dbReference type="RefSeq" id="WP_127123928.1">
    <property type="nucleotide sequence ID" value="NZ_BHXQ01000007.1"/>
</dbReference>
<keyword evidence="8" id="KW-0808">Transferase</keyword>
<dbReference type="PROSITE" id="PS50110">
    <property type="entry name" value="RESPONSE_REGULATORY"/>
    <property type="match status" value="1"/>
</dbReference>
<accession>A0A401UEE8</accession>
<dbReference type="PRINTS" id="PR00344">
    <property type="entry name" value="BCTRLSENSOR"/>
</dbReference>
<evidence type="ECO:0000313" key="9">
    <source>
        <dbReference type="Proteomes" id="UP000288227"/>
    </source>
</evidence>
<dbReference type="SUPFAM" id="SSF52172">
    <property type="entry name" value="CheY-like"/>
    <property type="match status" value="1"/>
</dbReference>
<evidence type="ECO:0000259" key="6">
    <source>
        <dbReference type="PROSITE" id="PS50109"/>
    </source>
</evidence>
<dbReference type="InterPro" id="IPR003594">
    <property type="entry name" value="HATPase_dom"/>
</dbReference>
<evidence type="ECO:0000313" key="8">
    <source>
        <dbReference type="EMBL" id="GCC53276.1"/>
    </source>
</evidence>
<dbReference type="CDD" id="cd00082">
    <property type="entry name" value="HisKA"/>
    <property type="match status" value="1"/>
</dbReference>
<keyword evidence="9" id="KW-1185">Reference proteome</keyword>
<reference evidence="8 9" key="1">
    <citation type="submission" date="2018-11" db="EMBL/GenBank/DDBJ databases">
        <title>Chryseotalea sanarue gen. nov., sp., nov., a member of the family Cytophagaceae, isolated from a brackish lake in Hamamatsu Japan.</title>
        <authorList>
            <person name="Maejima Y."/>
            <person name="Iino T."/>
            <person name="Muraguchi Y."/>
            <person name="Fukuda K."/>
            <person name="Ohkuma M."/>
            <person name="Moriuchi R."/>
            <person name="Dohra H."/>
            <person name="Kimbara K."/>
            <person name="Shintani M."/>
        </authorList>
    </citation>
    <scope>NUCLEOTIDE SEQUENCE [LARGE SCALE GENOMIC DNA]</scope>
    <source>
        <strain evidence="8 9">Ys</strain>
    </source>
</reference>
<dbReference type="InterPro" id="IPR036890">
    <property type="entry name" value="HATPase_C_sf"/>
</dbReference>
<dbReference type="EC" id="2.7.13.3" evidence="2"/>
<sequence>MPSTSPQSEKERLSALQSYSIKYELPEKEFDELTRLAAIICNKPIANITFIDEQTQWIKSSVGLEISCTDRETAFCNRTIQSKNILEIKDASLDPEFRNNPFVIGKPYIRFYAGAPLITSEGYEIGSLCIIDQKPGSLSEDQREALTTLSHSIISLLENRKQQKLLIAEKQKAEEASRAKADFLSTMSHEIRTPLNGISGIAHLLMEEDPAPHQIEYIKTLKFSASNLMSIVNDILDFSKIEAGKITIEKVPFNLVSLLSEIKNANHLKAQDKQIKLKLRRDDDMPEMVIGDPVRLAQILNNLVSNAIKFTHRGEVTIDVQLESIVGNENLIKFIVKDTGIGIPVEKQGQLFKEFSQVDATITRRFGGTGLGLVISKRLLELQSSSIEVKSEVNVGSEFSFLLNFTKNENDLSGETRLKSNSHIEDFKALHGTSILIAEDNQVNILIARKIMKNWGVVVHHAQNGLEAIALLQRHSIDIILMDLQMPLMDGYEATKKIREIGYAIEEVPIIALTASAMLSEKNQALDAGMNDFITKPFNPAELYDKLKRQLTKKINK</sequence>
<evidence type="ECO:0000256" key="5">
    <source>
        <dbReference type="PROSITE-ProRule" id="PRU00169"/>
    </source>
</evidence>
<evidence type="ECO:0000256" key="3">
    <source>
        <dbReference type="ARBA" id="ARBA00022553"/>
    </source>
</evidence>